<keyword evidence="4" id="KW-1185">Reference proteome</keyword>
<dbReference type="Proteomes" id="UP000806378">
    <property type="component" value="Unassembled WGS sequence"/>
</dbReference>
<gene>
    <name evidence="3" type="ORF">BT93_L3945</name>
</gene>
<evidence type="ECO:0000259" key="2">
    <source>
        <dbReference type="Pfam" id="PF05678"/>
    </source>
</evidence>
<feature type="compositionally biased region" description="Basic and acidic residues" evidence="1">
    <location>
        <begin position="139"/>
        <end position="148"/>
    </location>
</feature>
<feature type="region of interest" description="Disordered" evidence="1">
    <location>
        <begin position="1"/>
        <end position="32"/>
    </location>
</feature>
<feature type="region of interest" description="Disordered" evidence="1">
    <location>
        <begin position="114"/>
        <end position="159"/>
    </location>
</feature>
<evidence type="ECO:0000313" key="3">
    <source>
        <dbReference type="EMBL" id="KAF7851439.1"/>
    </source>
</evidence>
<dbReference type="Pfam" id="PF05678">
    <property type="entry name" value="VQ"/>
    <property type="match status" value="1"/>
</dbReference>
<dbReference type="InterPro" id="IPR039610">
    <property type="entry name" value="VQ29"/>
</dbReference>
<accession>A0A8T0CYX7</accession>
<feature type="compositionally biased region" description="Polar residues" evidence="1">
    <location>
        <begin position="10"/>
        <end position="19"/>
    </location>
</feature>
<name>A0A8T0CYX7_CORYI</name>
<evidence type="ECO:0000313" key="4">
    <source>
        <dbReference type="Proteomes" id="UP000806378"/>
    </source>
</evidence>
<protein>
    <recommendedName>
        <fullName evidence="2">VQ domain-containing protein</fullName>
    </recommendedName>
</protein>
<evidence type="ECO:0000256" key="1">
    <source>
        <dbReference type="SAM" id="MobiDB-lite"/>
    </source>
</evidence>
<sequence length="197" mass="21060">MEAYPLDSPPHSSNSLTENNAKRGRGLSSSHISSLYSLRKKMSAMAPKRPREKMPIAPMPPVPKRVYTVDYADFKAVVQELTGKPTVAAALAPAPLSILPAADCHLAASVTLPDDEDDRMSWPSSAGNPGLMSNAWTDHASEDSHEVSTDQSSGTADSDPFGLSVVASSQGWYSVDYHVLSPGTMASLEQINSVLYN</sequence>
<dbReference type="PANTHER" id="PTHR34794">
    <property type="entry name" value="EXPRESSED PROTEIN"/>
    <property type="match status" value="1"/>
</dbReference>
<dbReference type="InterPro" id="IPR008889">
    <property type="entry name" value="VQ"/>
</dbReference>
<reference evidence="3" key="1">
    <citation type="submission" date="2020-05" db="EMBL/GenBank/DDBJ databases">
        <title>WGS assembly of Corymbia citriodora subspecies variegata.</title>
        <authorList>
            <person name="Barry K."/>
            <person name="Hundley H."/>
            <person name="Shu S."/>
            <person name="Jenkins J."/>
            <person name="Grimwood J."/>
            <person name="Baten A."/>
        </authorList>
    </citation>
    <scope>NUCLEOTIDE SEQUENCE</scope>
    <source>
        <strain evidence="3">CV2-018</strain>
    </source>
</reference>
<proteinExistence type="predicted"/>
<dbReference type="EMBL" id="MU089542">
    <property type="protein sequence ID" value="KAF7851439.1"/>
    <property type="molecule type" value="Genomic_DNA"/>
</dbReference>
<dbReference type="OrthoDB" id="689462at2759"/>
<organism evidence="3 4">
    <name type="scientific">Corymbia citriodora subsp. variegata</name>
    <dbReference type="NCBI Taxonomy" id="360336"/>
    <lineage>
        <taxon>Eukaryota</taxon>
        <taxon>Viridiplantae</taxon>
        <taxon>Streptophyta</taxon>
        <taxon>Embryophyta</taxon>
        <taxon>Tracheophyta</taxon>
        <taxon>Spermatophyta</taxon>
        <taxon>Magnoliopsida</taxon>
        <taxon>eudicotyledons</taxon>
        <taxon>Gunneridae</taxon>
        <taxon>Pentapetalae</taxon>
        <taxon>rosids</taxon>
        <taxon>malvids</taxon>
        <taxon>Myrtales</taxon>
        <taxon>Myrtaceae</taxon>
        <taxon>Myrtoideae</taxon>
        <taxon>Eucalypteae</taxon>
        <taxon>Corymbia</taxon>
    </lineage>
</organism>
<dbReference type="PANTHER" id="PTHR34794:SF1">
    <property type="entry name" value="OS10G0101800 PROTEIN"/>
    <property type="match status" value="1"/>
</dbReference>
<dbReference type="AlphaFoldDB" id="A0A8T0CYX7"/>
<feature type="domain" description="VQ" evidence="2">
    <location>
        <begin position="66"/>
        <end position="86"/>
    </location>
</feature>
<dbReference type="Gramene" id="rna-gnl|WGS:JABURB|Cocit.L3945.1">
    <property type="protein sequence ID" value="cds-KAF7851439.1"/>
    <property type="gene ID" value="gene-BT93_L3945"/>
</dbReference>
<comment type="caution">
    <text evidence="3">The sequence shown here is derived from an EMBL/GenBank/DDBJ whole genome shotgun (WGS) entry which is preliminary data.</text>
</comment>